<dbReference type="EMBL" id="GG738877">
    <property type="protein sequence ID" value="EFC42881.1"/>
    <property type="molecule type" value="Genomic_DNA"/>
</dbReference>
<dbReference type="Pfam" id="PF02731">
    <property type="entry name" value="SKIP_SNW"/>
    <property type="match status" value="1"/>
</dbReference>
<dbReference type="KEGG" id="ngr:NAEGRDRAFT_69261"/>
<keyword evidence="5" id="KW-1185">Reference proteome</keyword>
<proteinExistence type="inferred from homology"/>
<reference evidence="4 5" key="1">
    <citation type="journal article" date="2010" name="Cell">
        <title>The genome of Naegleria gruberi illuminates early eukaryotic versatility.</title>
        <authorList>
            <person name="Fritz-Laylin L.K."/>
            <person name="Prochnik S.E."/>
            <person name="Ginger M.L."/>
            <person name="Dacks J.B."/>
            <person name="Carpenter M.L."/>
            <person name="Field M.C."/>
            <person name="Kuo A."/>
            <person name="Paredez A."/>
            <person name="Chapman J."/>
            <person name="Pham J."/>
            <person name="Shu S."/>
            <person name="Neupane R."/>
            <person name="Cipriano M."/>
            <person name="Mancuso J."/>
            <person name="Tu H."/>
            <person name="Salamov A."/>
            <person name="Lindquist E."/>
            <person name="Shapiro H."/>
            <person name="Lucas S."/>
            <person name="Grigoriev I.V."/>
            <person name="Cande W.Z."/>
            <person name="Fulton C."/>
            <person name="Rokhsar D.S."/>
            <person name="Dawson S.C."/>
        </authorList>
    </citation>
    <scope>NUCLEOTIDE SEQUENCE [LARGE SCALE GENOMIC DNA]</scope>
    <source>
        <strain evidence="4 5">NEG-M</strain>
    </source>
</reference>
<evidence type="ECO:0000256" key="1">
    <source>
        <dbReference type="ARBA" id="ARBA00010197"/>
    </source>
</evidence>
<dbReference type="FunCoup" id="D2VK41">
    <property type="interactions" value="634"/>
</dbReference>
<name>D2VK41_NAEGR</name>
<protein>
    <submittedName>
        <fullName evidence="4">Predicted protein</fullName>
    </submittedName>
</protein>
<dbReference type="AlphaFoldDB" id="D2VK41"/>
<dbReference type="STRING" id="5762.D2VK41"/>
<dbReference type="InterPro" id="IPR017862">
    <property type="entry name" value="SKI-int_prot_SKIP"/>
</dbReference>
<dbReference type="GeneID" id="8862872"/>
<dbReference type="PANTHER" id="PTHR12096">
    <property type="entry name" value="NUCLEAR PROTEIN SKIP-RELATED"/>
    <property type="match status" value="1"/>
</dbReference>
<evidence type="ECO:0000313" key="5">
    <source>
        <dbReference type="Proteomes" id="UP000006671"/>
    </source>
</evidence>
<accession>D2VK41</accession>
<sequence length="547" mass="61906">MSLFAVLPPPKHKELGLNNNSSSDQDDQRQKEKRGKDKVKIPLYGKREHSNWIPQTEDDFADGGAYPEIFVSQFPMNMGRKSEYKNASGNVVSVQVDADGNVNFDKIITQGQRKDALTFTKFSDMIGADVEEDELAKPTIEETSDNLLETKKALELRVGGKITAAHIGNAVSRSVAASKENQIEKRQFFRYKPRGGTDDDIKYIQIEEAPTDPVEPAKFRMKKMPTGPPSPPPTVMHSPPRNLTKTDQDNWDIPPCISNYTNRKGLIIPLDKRILADGRNLQQSTVNPKFGDFTSSLYLAEHNARLEIKERAEMQMRLNEMEQERELQRTRELANRAKKMHKDIKDKEDRARVRNQDRRTGGLTEGRSVSEKVNFNQPQRSSVASGEVQIDSRLLNRASGLKDSFDDDDYNVYDKALFGESNNGKLYNPNMDRIKMFQELDENVNMRDKFETEDESSKSRRQAGPVVFERDGASSVSASKAPAAREEPSDDDPFGFSKFLKDSKKRSNLDHIGQRGFMKAAAGSSSLNAEDYRDSKKKKMEFTSSKE</sequence>
<feature type="region of interest" description="Disordered" evidence="2">
    <location>
        <begin position="519"/>
        <end position="547"/>
    </location>
</feature>
<feature type="compositionally biased region" description="Basic and acidic residues" evidence="2">
    <location>
        <begin position="26"/>
        <end position="41"/>
    </location>
</feature>
<dbReference type="VEuPathDB" id="AmoebaDB:NAEGRDRAFT_69261"/>
<feature type="compositionally biased region" description="Basic and acidic residues" evidence="2">
    <location>
        <begin position="530"/>
        <end position="547"/>
    </location>
</feature>
<evidence type="ECO:0000256" key="2">
    <source>
        <dbReference type="SAM" id="MobiDB-lite"/>
    </source>
</evidence>
<dbReference type="Proteomes" id="UP000006671">
    <property type="component" value="Unassembled WGS sequence"/>
</dbReference>
<feature type="region of interest" description="Disordered" evidence="2">
    <location>
        <begin position="336"/>
        <end position="387"/>
    </location>
</feature>
<dbReference type="InterPro" id="IPR004015">
    <property type="entry name" value="SKI-int_prot_SKIP_SNW-dom"/>
</dbReference>
<evidence type="ECO:0000259" key="3">
    <source>
        <dbReference type="Pfam" id="PF02731"/>
    </source>
</evidence>
<dbReference type="RefSeq" id="XP_002675625.1">
    <property type="nucleotide sequence ID" value="XM_002675579.1"/>
</dbReference>
<dbReference type="GO" id="GO:0005681">
    <property type="term" value="C:spliceosomal complex"/>
    <property type="evidence" value="ECO:0007669"/>
    <property type="project" value="InterPro"/>
</dbReference>
<dbReference type="GO" id="GO:0000398">
    <property type="term" value="P:mRNA splicing, via spliceosome"/>
    <property type="evidence" value="ECO:0007669"/>
    <property type="project" value="InterPro"/>
</dbReference>
<gene>
    <name evidence="4" type="ORF">NAEGRDRAFT_69261</name>
</gene>
<comment type="similarity">
    <text evidence="1">Belongs to the SNW family.</text>
</comment>
<feature type="compositionally biased region" description="Basic and acidic residues" evidence="2">
    <location>
        <begin position="449"/>
        <end position="458"/>
    </location>
</feature>
<feature type="compositionally biased region" description="Basic and acidic residues" evidence="2">
    <location>
        <begin position="343"/>
        <end position="360"/>
    </location>
</feature>
<feature type="region of interest" description="Disordered" evidence="2">
    <location>
        <begin position="1"/>
        <end position="41"/>
    </location>
</feature>
<evidence type="ECO:0000313" key="4">
    <source>
        <dbReference type="EMBL" id="EFC42881.1"/>
    </source>
</evidence>
<feature type="compositionally biased region" description="Low complexity" evidence="2">
    <location>
        <begin position="473"/>
        <end position="482"/>
    </location>
</feature>
<feature type="region of interest" description="Disordered" evidence="2">
    <location>
        <begin position="449"/>
        <end position="499"/>
    </location>
</feature>
<dbReference type="InParanoid" id="D2VK41"/>
<feature type="compositionally biased region" description="Polar residues" evidence="2">
    <location>
        <begin position="371"/>
        <end position="384"/>
    </location>
</feature>
<dbReference type="OrthoDB" id="666364at2759"/>
<feature type="domain" description="SKI-interacting protein SKIP SNW" evidence="3">
    <location>
        <begin position="188"/>
        <end position="340"/>
    </location>
</feature>
<dbReference type="OMA" id="YGQRRGW"/>
<organism evidence="5">
    <name type="scientific">Naegleria gruberi</name>
    <name type="common">Amoeba</name>
    <dbReference type="NCBI Taxonomy" id="5762"/>
    <lineage>
        <taxon>Eukaryota</taxon>
        <taxon>Discoba</taxon>
        <taxon>Heterolobosea</taxon>
        <taxon>Tetramitia</taxon>
        <taxon>Eutetramitia</taxon>
        <taxon>Vahlkampfiidae</taxon>
        <taxon>Naegleria</taxon>
    </lineage>
</organism>
<dbReference type="eggNOG" id="KOG2441">
    <property type="taxonomic scope" value="Eukaryota"/>
</dbReference>